<dbReference type="GO" id="GO:0007420">
    <property type="term" value="P:brain development"/>
    <property type="evidence" value="ECO:0007669"/>
    <property type="project" value="TreeGrafter"/>
</dbReference>
<name>A0A1V9X765_9ACAR</name>
<dbReference type="InterPro" id="IPR050140">
    <property type="entry name" value="SRY-related_HMG-box_TF-like"/>
</dbReference>
<feature type="region of interest" description="Disordered" evidence="2">
    <location>
        <begin position="27"/>
        <end position="83"/>
    </location>
</feature>
<evidence type="ECO:0000313" key="3">
    <source>
        <dbReference type="EMBL" id="OQR69248.1"/>
    </source>
</evidence>
<sequence length="280" mass="30407">MRTVLVKLTDDEKRPFVEEAERLRSLHKKEYPNYKYQPRRKAKTDGTPTAQSHIQERPGTDRSNSSQASSSTSAVISDRGRPLEVDTHPAFTLNHSNKTCGSLSASLPVAFPCTANSYVSYPQADDLHDAWSSYNNDAGTAGDPGDRRGGGDGGDSCSSASHTPQPPDGSTPPTRFSRPPMSPTYGHTPTSHHSQHFQTGNSTNKSNKPFNRLYRLGPELSYGLRRTADLKSDFAFGTSVTSVLTALAYIECHCRGVNTDIACVFLGEPGRGSRKLVSTS</sequence>
<feature type="region of interest" description="Disordered" evidence="2">
    <location>
        <begin position="135"/>
        <end position="211"/>
    </location>
</feature>
<evidence type="ECO:0000256" key="1">
    <source>
        <dbReference type="ARBA" id="ARBA00023242"/>
    </source>
</evidence>
<dbReference type="PANTHER" id="PTHR10270">
    <property type="entry name" value="SOX TRANSCRIPTION FACTOR"/>
    <property type="match status" value="1"/>
</dbReference>
<dbReference type="Proteomes" id="UP000192247">
    <property type="component" value="Unassembled WGS sequence"/>
</dbReference>
<dbReference type="STRING" id="418985.A0A1V9X765"/>
<dbReference type="AlphaFoldDB" id="A0A1V9X765"/>
<evidence type="ECO:0000256" key="2">
    <source>
        <dbReference type="SAM" id="MobiDB-lite"/>
    </source>
</evidence>
<keyword evidence="4" id="KW-1185">Reference proteome</keyword>
<feature type="compositionally biased region" description="Low complexity" evidence="2">
    <location>
        <begin position="63"/>
        <end position="77"/>
    </location>
</feature>
<feature type="compositionally biased region" description="Polar residues" evidence="2">
    <location>
        <begin position="185"/>
        <end position="209"/>
    </location>
</feature>
<dbReference type="InParanoid" id="A0A1V9X765"/>
<keyword evidence="1" id="KW-0539">Nucleus</keyword>
<dbReference type="GO" id="GO:0000978">
    <property type="term" value="F:RNA polymerase II cis-regulatory region sequence-specific DNA binding"/>
    <property type="evidence" value="ECO:0007669"/>
    <property type="project" value="TreeGrafter"/>
</dbReference>
<reference evidence="3 4" key="1">
    <citation type="journal article" date="2017" name="Gigascience">
        <title>Draft genome of the honey bee ectoparasitic mite, Tropilaelaps mercedesae, is shaped by the parasitic life history.</title>
        <authorList>
            <person name="Dong X."/>
            <person name="Armstrong S.D."/>
            <person name="Xia D."/>
            <person name="Makepeace B.L."/>
            <person name="Darby A.C."/>
            <person name="Kadowaki T."/>
        </authorList>
    </citation>
    <scope>NUCLEOTIDE SEQUENCE [LARGE SCALE GENOMIC DNA]</scope>
    <source>
        <strain evidence="3">Wuxi-XJTLU</strain>
    </source>
</reference>
<dbReference type="GO" id="GO:0000122">
    <property type="term" value="P:negative regulation of transcription by RNA polymerase II"/>
    <property type="evidence" value="ECO:0007669"/>
    <property type="project" value="TreeGrafter"/>
</dbReference>
<dbReference type="InterPro" id="IPR036910">
    <property type="entry name" value="HMG_box_dom_sf"/>
</dbReference>
<dbReference type="OrthoDB" id="6247875at2759"/>
<dbReference type="PANTHER" id="PTHR10270:SF324">
    <property type="entry name" value="SOX DOMAIN-CONTAINING PROTEIN DICHAETE-RELATED"/>
    <property type="match status" value="1"/>
</dbReference>
<dbReference type="GO" id="GO:0001228">
    <property type="term" value="F:DNA-binding transcription activator activity, RNA polymerase II-specific"/>
    <property type="evidence" value="ECO:0007669"/>
    <property type="project" value="TreeGrafter"/>
</dbReference>
<gene>
    <name evidence="3" type="ORF">BIW11_04407</name>
</gene>
<evidence type="ECO:0008006" key="5">
    <source>
        <dbReference type="Google" id="ProtNLM"/>
    </source>
</evidence>
<organism evidence="3 4">
    <name type="scientific">Tropilaelaps mercedesae</name>
    <dbReference type="NCBI Taxonomy" id="418985"/>
    <lineage>
        <taxon>Eukaryota</taxon>
        <taxon>Metazoa</taxon>
        <taxon>Ecdysozoa</taxon>
        <taxon>Arthropoda</taxon>
        <taxon>Chelicerata</taxon>
        <taxon>Arachnida</taxon>
        <taxon>Acari</taxon>
        <taxon>Parasitiformes</taxon>
        <taxon>Mesostigmata</taxon>
        <taxon>Gamasina</taxon>
        <taxon>Dermanyssoidea</taxon>
        <taxon>Laelapidae</taxon>
        <taxon>Tropilaelaps</taxon>
    </lineage>
</organism>
<proteinExistence type="predicted"/>
<accession>A0A1V9X765</accession>
<dbReference type="EMBL" id="MNPL01021737">
    <property type="protein sequence ID" value="OQR69248.1"/>
    <property type="molecule type" value="Genomic_DNA"/>
</dbReference>
<dbReference type="Gene3D" id="1.10.30.10">
    <property type="entry name" value="High mobility group box domain"/>
    <property type="match status" value="1"/>
</dbReference>
<dbReference type="GO" id="GO:0030182">
    <property type="term" value="P:neuron differentiation"/>
    <property type="evidence" value="ECO:0007669"/>
    <property type="project" value="TreeGrafter"/>
</dbReference>
<protein>
    <recommendedName>
        <fullName evidence="5">HMG box domain-containing protein</fullName>
    </recommendedName>
</protein>
<comment type="caution">
    <text evidence="3">The sequence shown here is derived from an EMBL/GenBank/DDBJ whole genome shotgun (WGS) entry which is preliminary data.</text>
</comment>
<evidence type="ECO:0000313" key="4">
    <source>
        <dbReference type="Proteomes" id="UP000192247"/>
    </source>
</evidence>
<dbReference type="SUPFAM" id="SSF47095">
    <property type="entry name" value="HMG-box"/>
    <property type="match status" value="1"/>
</dbReference>
<dbReference type="GO" id="GO:0005634">
    <property type="term" value="C:nucleus"/>
    <property type="evidence" value="ECO:0007669"/>
    <property type="project" value="TreeGrafter"/>
</dbReference>